<dbReference type="GeneID" id="103509080"/>
<dbReference type="KEGG" id="dci:103509080"/>
<evidence type="ECO:0000313" key="2">
    <source>
        <dbReference type="Proteomes" id="UP000079169"/>
    </source>
</evidence>
<reference evidence="3" key="1">
    <citation type="submission" date="2025-08" db="UniProtKB">
        <authorList>
            <consortium name="RefSeq"/>
        </authorList>
    </citation>
    <scope>IDENTIFICATION</scope>
</reference>
<feature type="compositionally biased region" description="Low complexity" evidence="1">
    <location>
        <begin position="105"/>
        <end position="114"/>
    </location>
</feature>
<feature type="compositionally biased region" description="Polar residues" evidence="1">
    <location>
        <begin position="245"/>
        <end position="256"/>
    </location>
</feature>
<protein>
    <submittedName>
        <fullName evidence="3">GRB10-interacting GYF protein 1</fullName>
    </submittedName>
</protein>
<feature type="compositionally biased region" description="Polar residues" evidence="1">
    <location>
        <begin position="123"/>
        <end position="146"/>
    </location>
</feature>
<evidence type="ECO:0000313" key="3">
    <source>
        <dbReference type="RefSeq" id="XP_026679310.1"/>
    </source>
</evidence>
<feature type="compositionally biased region" description="Polar residues" evidence="1">
    <location>
        <begin position="219"/>
        <end position="229"/>
    </location>
</feature>
<dbReference type="Proteomes" id="UP000079169">
    <property type="component" value="Unplaced"/>
</dbReference>
<keyword evidence="2" id="KW-1185">Reference proteome</keyword>
<feature type="region of interest" description="Disordered" evidence="1">
    <location>
        <begin position="99"/>
        <end position="342"/>
    </location>
</feature>
<dbReference type="STRING" id="121845.A0A3Q0IY19"/>
<evidence type="ECO:0000256" key="1">
    <source>
        <dbReference type="SAM" id="MobiDB-lite"/>
    </source>
</evidence>
<dbReference type="PaxDb" id="121845-A0A3Q0IY19"/>
<sequence>MADSMKFGPEWLRNMSQDGNPSGGPAPPITSSGPKYQLADYRYGREEMLALYDEQAVISSPTTLALANLDPVLYSEVVQTPVSFIPMTEEETRIYNRGFNSRGFSNPSLGSDPSSGGGKPFSKMNTSPLLGATPQATNNSFRSRNQAGIERGRGRGVPGSSYHTRPGIKDGSDLYNNTMNRNRFGVNSDLQSNRGWGDRNGILDPDSKKEGQGLHNRQHNASGGSVSDSNWRRFREDDEPWRPNFNRTNSTGNNTEKWGGKTSGGSVSDSNWRRFREDDEPWRPNFNRTNSTGNNTEKWGASGGSVSDSNWRRFREDDEPWRPNFNRTNSTGNNTEKWGGKS</sequence>
<proteinExistence type="predicted"/>
<feature type="compositionally biased region" description="Polar residues" evidence="1">
    <location>
        <begin position="325"/>
        <end position="336"/>
    </location>
</feature>
<organism evidence="2 3">
    <name type="scientific">Diaphorina citri</name>
    <name type="common">Asian citrus psyllid</name>
    <dbReference type="NCBI Taxonomy" id="121845"/>
    <lineage>
        <taxon>Eukaryota</taxon>
        <taxon>Metazoa</taxon>
        <taxon>Ecdysozoa</taxon>
        <taxon>Arthropoda</taxon>
        <taxon>Hexapoda</taxon>
        <taxon>Insecta</taxon>
        <taxon>Pterygota</taxon>
        <taxon>Neoptera</taxon>
        <taxon>Paraneoptera</taxon>
        <taxon>Hemiptera</taxon>
        <taxon>Sternorrhyncha</taxon>
        <taxon>Psylloidea</taxon>
        <taxon>Psyllidae</taxon>
        <taxon>Diaphorininae</taxon>
        <taxon>Diaphorina</taxon>
    </lineage>
</organism>
<gene>
    <name evidence="3" type="primary">LOC103509080</name>
</gene>
<feature type="region of interest" description="Disordered" evidence="1">
    <location>
        <begin position="1"/>
        <end position="35"/>
    </location>
</feature>
<dbReference type="RefSeq" id="XP_026679310.1">
    <property type="nucleotide sequence ID" value="XM_026823509.1"/>
</dbReference>
<name>A0A3Q0IY19_DIACI</name>
<feature type="compositionally biased region" description="Polar residues" evidence="1">
    <location>
        <begin position="286"/>
        <end position="297"/>
    </location>
</feature>
<dbReference type="AlphaFoldDB" id="A0A3Q0IY19"/>
<accession>A0A3Q0IY19</accession>